<feature type="transmembrane region" description="Helical" evidence="1">
    <location>
        <begin position="100"/>
        <end position="133"/>
    </location>
</feature>
<feature type="transmembrane region" description="Helical" evidence="1">
    <location>
        <begin position="16"/>
        <end position="35"/>
    </location>
</feature>
<dbReference type="Proteomes" id="UP000186015">
    <property type="component" value="Unassembled WGS sequence"/>
</dbReference>
<protein>
    <submittedName>
        <fullName evidence="2">ABC-type transport system involved in multi-copper enzyme maturation, permease component</fullName>
    </submittedName>
</protein>
<name>A0A1H7MU24_RUMAL</name>
<sequence length="268" mass="30323">MIKLMKTNFYKMFHSWSFWLTLLLMPFINIMTMITKNEEYSGRVKESIYDKWSVIQCPETCFTHLSSFVFIAVLLIGMIIGDEYSSGAIRNKLVAGYSRIQLYTGYLLTSIVECFLVHIICTVVCYGICCTLYGYDGYFLTFVSMLVRSLAPAAALCVLTLFCIVAAGNRIIGMVAAILGDLIICLCYSANLSVYARLDDSEISEFSHKLYIIIDSLLPSFYCGWFVDPVDKAIDLRTAIQPSCGWCMITMAFFCVIGYIVFVKKDMK</sequence>
<keyword evidence="1" id="KW-1133">Transmembrane helix</keyword>
<dbReference type="GO" id="GO:0140359">
    <property type="term" value="F:ABC-type transporter activity"/>
    <property type="evidence" value="ECO:0007669"/>
    <property type="project" value="InterPro"/>
</dbReference>
<dbReference type="RefSeq" id="WP_024858837.1">
    <property type="nucleotide sequence ID" value="NZ_FOAT01000012.1"/>
</dbReference>
<dbReference type="GO" id="GO:0005886">
    <property type="term" value="C:plasma membrane"/>
    <property type="evidence" value="ECO:0007669"/>
    <property type="project" value="UniProtKB-SubCell"/>
</dbReference>
<proteinExistence type="predicted"/>
<reference evidence="2 3" key="1">
    <citation type="submission" date="2016-10" db="EMBL/GenBank/DDBJ databases">
        <authorList>
            <person name="de Groot N.N."/>
        </authorList>
    </citation>
    <scope>NUCLEOTIDE SEQUENCE [LARGE SCALE GENOMIC DNA]</scope>
    <source>
        <strain evidence="2 3">KH2T6</strain>
    </source>
</reference>
<dbReference type="AlphaFoldDB" id="A0A1H7MU24"/>
<keyword evidence="1" id="KW-0812">Transmembrane</keyword>
<accession>A0A1H7MU24</accession>
<organism evidence="2 3">
    <name type="scientific">Ruminococcus albus</name>
    <dbReference type="NCBI Taxonomy" id="1264"/>
    <lineage>
        <taxon>Bacteria</taxon>
        <taxon>Bacillati</taxon>
        <taxon>Bacillota</taxon>
        <taxon>Clostridia</taxon>
        <taxon>Eubacteriales</taxon>
        <taxon>Oscillospiraceae</taxon>
        <taxon>Ruminococcus</taxon>
    </lineage>
</organism>
<feature type="transmembrane region" description="Helical" evidence="1">
    <location>
        <begin position="210"/>
        <end position="227"/>
    </location>
</feature>
<dbReference type="PANTHER" id="PTHR37305">
    <property type="entry name" value="INTEGRAL MEMBRANE PROTEIN-RELATED"/>
    <property type="match status" value="1"/>
</dbReference>
<feature type="transmembrane region" description="Helical" evidence="1">
    <location>
        <begin position="174"/>
        <end position="198"/>
    </location>
</feature>
<gene>
    <name evidence="2" type="ORF">SAMN05216469_112136</name>
</gene>
<keyword evidence="1" id="KW-0472">Membrane</keyword>
<dbReference type="PANTHER" id="PTHR37305:SF1">
    <property type="entry name" value="MEMBRANE PROTEIN"/>
    <property type="match status" value="1"/>
</dbReference>
<feature type="transmembrane region" description="Helical" evidence="1">
    <location>
        <begin position="239"/>
        <end position="262"/>
    </location>
</feature>
<dbReference type="EMBL" id="FOAT01000012">
    <property type="protein sequence ID" value="SEL14298.1"/>
    <property type="molecule type" value="Genomic_DNA"/>
</dbReference>
<dbReference type="OrthoDB" id="1862600at2"/>
<evidence type="ECO:0000256" key="1">
    <source>
        <dbReference type="SAM" id="Phobius"/>
    </source>
</evidence>
<evidence type="ECO:0000313" key="3">
    <source>
        <dbReference type="Proteomes" id="UP000186015"/>
    </source>
</evidence>
<feature type="transmembrane region" description="Helical" evidence="1">
    <location>
        <begin position="61"/>
        <end position="80"/>
    </location>
</feature>
<evidence type="ECO:0000313" key="2">
    <source>
        <dbReference type="EMBL" id="SEL14298.1"/>
    </source>
</evidence>
<feature type="transmembrane region" description="Helical" evidence="1">
    <location>
        <begin position="145"/>
        <end position="168"/>
    </location>
</feature>